<dbReference type="PROSITE" id="PS50109">
    <property type="entry name" value="HIS_KIN"/>
    <property type="match status" value="1"/>
</dbReference>
<evidence type="ECO:0000256" key="4">
    <source>
        <dbReference type="ARBA" id="ARBA00022741"/>
    </source>
</evidence>
<dbReference type="PRINTS" id="PR00344">
    <property type="entry name" value="BCTRLSENSOR"/>
</dbReference>
<feature type="domain" description="Histidine kinase" evidence="7">
    <location>
        <begin position="533"/>
        <end position="750"/>
    </location>
</feature>
<dbReference type="InterPro" id="IPR050980">
    <property type="entry name" value="2C_sensor_his_kinase"/>
</dbReference>
<evidence type="ECO:0000256" key="6">
    <source>
        <dbReference type="ARBA" id="ARBA00022840"/>
    </source>
</evidence>
<accession>A0A6G1WIY5</accession>
<dbReference type="Pfam" id="PF13589">
    <property type="entry name" value="HATPase_c_3"/>
    <property type="match status" value="1"/>
</dbReference>
<keyword evidence="6 8" id="KW-0067">ATP-binding</keyword>
<comment type="catalytic activity">
    <reaction evidence="1">
        <text>ATP + protein L-histidine = ADP + protein N-phospho-L-histidine.</text>
        <dbReference type="EC" id="2.7.13.3"/>
    </reaction>
</comment>
<dbReference type="GO" id="GO:0004673">
    <property type="term" value="F:protein histidine kinase activity"/>
    <property type="evidence" value="ECO:0007669"/>
    <property type="project" value="UniProtKB-EC"/>
</dbReference>
<dbReference type="InterPro" id="IPR005467">
    <property type="entry name" value="His_kinase_dom"/>
</dbReference>
<comment type="caution">
    <text evidence="8">The sequence shown here is derived from an EMBL/GenBank/DDBJ whole genome shotgun (WGS) entry which is preliminary data.</text>
</comment>
<reference evidence="8" key="1">
    <citation type="journal article" date="2013" name="Genome Biol.">
        <title>Comparative genomics of the core and accessory genomes of 48 Sinorhizobium strains comprising five genospecies.</title>
        <authorList>
            <person name="Sugawara M."/>
            <person name="Epstein B."/>
            <person name="Badgley B.D."/>
            <person name="Unno T."/>
            <person name="Xu L."/>
            <person name="Reese J."/>
            <person name="Gyaneshwar P."/>
            <person name="Denny R."/>
            <person name="Mudge J."/>
            <person name="Bharti A.K."/>
            <person name="Farmer A.D."/>
            <person name="May G.D."/>
            <person name="Woodward J.E."/>
            <person name="Medigue C."/>
            <person name="Vallenet D."/>
            <person name="Lajus A."/>
            <person name="Rouy Z."/>
            <person name="Martinez-Vaz B."/>
            <person name="Tiffin P."/>
            <person name="Young N.D."/>
            <person name="Sadowsky M.J."/>
        </authorList>
    </citation>
    <scope>NUCLEOTIDE SEQUENCE</scope>
    <source>
        <strain evidence="8">M1</strain>
    </source>
</reference>
<evidence type="ECO:0000256" key="5">
    <source>
        <dbReference type="ARBA" id="ARBA00022777"/>
    </source>
</evidence>
<dbReference type="InterPro" id="IPR036890">
    <property type="entry name" value="HATPase_C_sf"/>
</dbReference>
<dbReference type="SUPFAM" id="SSF55874">
    <property type="entry name" value="ATPase domain of HSP90 chaperone/DNA topoisomerase II/histidine kinase"/>
    <property type="match status" value="2"/>
</dbReference>
<evidence type="ECO:0000256" key="1">
    <source>
        <dbReference type="ARBA" id="ARBA00000085"/>
    </source>
</evidence>
<dbReference type="InterPro" id="IPR003594">
    <property type="entry name" value="HATPase_dom"/>
</dbReference>
<keyword evidence="5" id="KW-0418">Kinase</keyword>
<evidence type="ECO:0000256" key="3">
    <source>
        <dbReference type="ARBA" id="ARBA00022679"/>
    </source>
</evidence>
<evidence type="ECO:0000259" key="7">
    <source>
        <dbReference type="PROSITE" id="PS50109"/>
    </source>
</evidence>
<proteinExistence type="predicted"/>
<keyword evidence="4" id="KW-0547">Nucleotide-binding</keyword>
<sequence length="751" mass="84446">MMSKKPLKFRPYARLLTMLGDQLIKNEQVALSELVKNAYDADASWVKVHFSGFDENYRAGEDAKIVIEDDGHGMTIDIIENHWANPATPVKLLGKKGEKARTAKGRIIQGEKGIGRFALLRLGRDITMTTRPTGSPSENILELKLAKYDNDFLTGDTALFLEDLELELSETQPAKVIVESEIEMGLRTIRRLPQGTVIEISPPAGIWSQDKVEKVFQDLSRLQSIFSDTEDGASAGAASRDFEIFIYRNGEYVPLGQEQRGKLDSLLSENSVLKVEGRYYQDRSSFEFRLNGKEVSLPLSDARISGLKVFREYLAKRGISKDEVTNLKTECGSFGFSFFVFDFAADAKGAHKLDKDDKDLLKQHRIYLYRDGIRVYPYGDADDDWLLIDVRRGTVRASEFVSNDQVVGFVNISQGENPQLRDKTSREGLVDTGHPVDDFKALLQTLLAWIRQEPYAKYALKKTRTNEVAIFKANKVTTLMEEAVAASTSEGVPNVVREKIAEASREYKAERRYLVQRAETTEHLAGVGLSVEAASHDLMLAMGQVIGMIDKLILLSNRDGPVDKEALRLELTSMRGLLSFIQTQMKDMQLLFRSTKQRRKDIRVRDLVEKVAKIFSTMLNRQKIDLLVHEQGAPLIAKTTDAVLLQLLLNLFDNAIYWLEGTELPRQIEIILDGDASTMTFADSGPGFRADDVEYLFEPFFSGKGEEGRGLGLYIARQLLERHGYAIDVAAKDQRILKGANLVVSFVTEQE</sequence>
<dbReference type="EMBL" id="WISB01000070">
    <property type="protein sequence ID" value="MQW69585.1"/>
    <property type="molecule type" value="Genomic_DNA"/>
</dbReference>
<evidence type="ECO:0000313" key="8">
    <source>
        <dbReference type="EMBL" id="MQW69585.1"/>
    </source>
</evidence>
<evidence type="ECO:0000256" key="2">
    <source>
        <dbReference type="ARBA" id="ARBA00012438"/>
    </source>
</evidence>
<organism evidence="8">
    <name type="scientific">Sinorhizobium medicae</name>
    <dbReference type="NCBI Taxonomy" id="110321"/>
    <lineage>
        <taxon>Bacteria</taxon>
        <taxon>Pseudomonadati</taxon>
        <taxon>Pseudomonadota</taxon>
        <taxon>Alphaproteobacteria</taxon>
        <taxon>Hyphomicrobiales</taxon>
        <taxon>Rhizobiaceae</taxon>
        <taxon>Sinorhizobium/Ensifer group</taxon>
        <taxon>Sinorhizobium</taxon>
    </lineage>
</organism>
<dbReference type="GO" id="GO:0005524">
    <property type="term" value="F:ATP binding"/>
    <property type="evidence" value="ECO:0007669"/>
    <property type="project" value="UniProtKB-KW"/>
</dbReference>
<keyword evidence="3" id="KW-0808">Transferase</keyword>
<dbReference type="PANTHER" id="PTHR44936">
    <property type="entry name" value="SENSOR PROTEIN CREC"/>
    <property type="match status" value="1"/>
</dbReference>
<dbReference type="EC" id="2.7.13.3" evidence="2"/>
<dbReference type="Gene3D" id="3.30.565.10">
    <property type="entry name" value="Histidine kinase-like ATPase, C-terminal domain"/>
    <property type="match status" value="2"/>
</dbReference>
<dbReference type="SMART" id="SM00387">
    <property type="entry name" value="HATPase_c"/>
    <property type="match status" value="1"/>
</dbReference>
<gene>
    <name evidence="8" type="ORF">GHJ91_10560</name>
</gene>
<dbReference type="Pfam" id="PF02518">
    <property type="entry name" value="HATPase_c"/>
    <property type="match status" value="1"/>
</dbReference>
<dbReference type="AlphaFoldDB" id="A0A6G1WIY5"/>
<dbReference type="InterPro" id="IPR004358">
    <property type="entry name" value="Sig_transdc_His_kin-like_C"/>
</dbReference>
<protein>
    <recommendedName>
        <fullName evidence="2">histidine kinase</fullName>
        <ecNumber evidence="2">2.7.13.3</ecNumber>
    </recommendedName>
</protein>
<name>A0A6G1WIY5_9HYPH</name>
<dbReference type="PANTHER" id="PTHR44936:SF10">
    <property type="entry name" value="SENSOR PROTEIN RSTB"/>
    <property type="match status" value="1"/>
</dbReference>